<accession>A0A937K3S5</accession>
<dbReference type="Pfam" id="PF13302">
    <property type="entry name" value="Acetyltransf_3"/>
    <property type="match status" value="1"/>
</dbReference>
<dbReference type="GO" id="GO:0016747">
    <property type="term" value="F:acyltransferase activity, transferring groups other than amino-acyl groups"/>
    <property type="evidence" value="ECO:0007669"/>
    <property type="project" value="InterPro"/>
</dbReference>
<protein>
    <submittedName>
        <fullName evidence="2">GNAT family N-acetyltransferase</fullName>
    </submittedName>
</protein>
<dbReference type="RefSeq" id="WP_202767298.1">
    <property type="nucleotide sequence ID" value="NZ_JAESWA010000022.1"/>
</dbReference>
<organism evidence="2 3">
    <name type="scientific">Clostridium paridis</name>
    <dbReference type="NCBI Taxonomy" id="2803863"/>
    <lineage>
        <taxon>Bacteria</taxon>
        <taxon>Bacillati</taxon>
        <taxon>Bacillota</taxon>
        <taxon>Clostridia</taxon>
        <taxon>Eubacteriales</taxon>
        <taxon>Clostridiaceae</taxon>
        <taxon>Clostridium</taxon>
    </lineage>
</organism>
<dbReference type="PANTHER" id="PTHR43792:SF13">
    <property type="entry name" value="ACETYLTRANSFERASE"/>
    <property type="match status" value="1"/>
</dbReference>
<gene>
    <name evidence="2" type="ORF">JK634_08875</name>
</gene>
<comment type="caution">
    <text evidence="2">The sequence shown here is derived from an EMBL/GenBank/DDBJ whole genome shotgun (WGS) entry which is preliminary data.</text>
</comment>
<dbReference type="InterPro" id="IPR016181">
    <property type="entry name" value="Acyl_CoA_acyltransferase"/>
</dbReference>
<proteinExistence type="predicted"/>
<sequence>MNKLGVESERLKLIPLTIKELVYIEKKEYSKLQFNIEDALLDKTRIAIAKKIDKMKNINVNLHEWYTYWLIINKANKNGIGFIGFKGIPDEKGLSEVGYSISSNYRRFGYMTEALNMLLDWASGYSETTGITACKVLKTNIGSNKVLNKCNFKLTSATEEYNNYLYEFIR</sequence>
<dbReference type="SUPFAM" id="SSF55729">
    <property type="entry name" value="Acyl-CoA N-acyltransferases (Nat)"/>
    <property type="match status" value="1"/>
</dbReference>
<dbReference type="InterPro" id="IPR051531">
    <property type="entry name" value="N-acetyltransferase"/>
</dbReference>
<evidence type="ECO:0000313" key="3">
    <source>
        <dbReference type="Proteomes" id="UP000623681"/>
    </source>
</evidence>
<dbReference type="InterPro" id="IPR000182">
    <property type="entry name" value="GNAT_dom"/>
</dbReference>
<dbReference type="Proteomes" id="UP000623681">
    <property type="component" value="Unassembled WGS sequence"/>
</dbReference>
<dbReference type="AlphaFoldDB" id="A0A937K3S5"/>
<feature type="domain" description="N-acetyltransferase" evidence="1">
    <location>
        <begin position="43"/>
        <end position="153"/>
    </location>
</feature>
<name>A0A937K3S5_9CLOT</name>
<reference evidence="2" key="1">
    <citation type="submission" date="2021-01" db="EMBL/GenBank/DDBJ databases">
        <title>Genome public.</title>
        <authorList>
            <person name="Liu C."/>
            <person name="Sun Q."/>
        </authorList>
    </citation>
    <scope>NUCLEOTIDE SEQUENCE</scope>
    <source>
        <strain evidence="2">YIM B02565</strain>
    </source>
</reference>
<evidence type="ECO:0000313" key="2">
    <source>
        <dbReference type="EMBL" id="MBL4931917.1"/>
    </source>
</evidence>
<dbReference type="PANTHER" id="PTHR43792">
    <property type="entry name" value="GNAT FAMILY, PUTATIVE (AFU_ORTHOLOGUE AFUA_3G00765)-RELATED-RELATED"/>
    <property type="match status" value="1"/>
</dbReference>
<dbReference type="EMBL" id="JAESWA010000022">
    <property type="protein sequence ID" value="MBL4931917.1"/>
    <property type="molecule type" value="Genomic_DNA"/>
</dbReference>
<evidence type="ECO:0000259" key="1">
    <source>
        <dbReference type="Pfam" id="PF13302"/>
    </source>
</evidence>
<keyword evidence="3" id="KW-1185">Reference proteome</keyword>
<dbReference type="Gene3D" id="3.40.630.30">
    <property type="match status" value="1"/>
</dbReference>